<name>A0A6P1TR51_9FIRM</name>
<gene>
    <name evidence="1" type="ORF">Ana3638_19720</name>
</gene>
<proteinExistence type="predicted"/>
<sequence length="49" mass="5340">MQQPLFAFFYLVLLAIGAFASYSFPGGNMAAGELSEIELDMSMESSFPI</sequence>
<dbReference type="AlphaFoldDB" id="A0A6P1TR51"/>
<evidence type="ECO:0000313" key="2">
    <source>
        <dbReference type="Proteomes" id="UP000464314"/>
    </source>
</evidence>
<evidence type="ECO:0000313" key="1">
    <source>
        <dbReference type="EMBL" id="QHQ62729.1"/>
    </source>
</evidence>
<organism evidence="1 2">
    <name type="scientific">Anaerocolumna sedimenticola</name>
    <dbReference type="NCBI Taxonomy" id="2696063"/>
    <lineage>
        <taxon>Bacteria</taxon>
        <taxon>Bacillati</taxon>
        <taxon>Bacillota</taxon>
        <taxon>Clostridia</taxon>
        <taxon>Lachnospirales</taxon>
        <taxon>Lachnospiraceae</taxon>
        <taxon>Anaerocolumna</taxon>
    </lineage>
</organism>
<dbReference type="Proteomes" id="UP000464314">
    <property type="component" value="Chromosome"/>
</dbReference>
<dbReference type="EMBL" id="CP048000">
    <property type="protein sequence ID" value="QHQ62729.1"/>
    <property type="molecule type" value="Genomic_DNA"/>
</dbReference>
<accession>A0A6P1TR51</accession>
<protein>
    <submittedName>
        <fullName evidence="1">Uncharacterized protein</fullName>
    </submittedName>
</protein>
<reference evidence="1 2" key="1">
    <citation type="submission" date="2020-01" db="EMBL/GenBank/DDBJ databases">
        <title>Genome analysis of Anaerocolumna sp. CBA3638.</title>
        <authorList>
            <person name="Kim J."/>
            <person name="Roh S.W."/>
        </authorList>
    </citation>
    <scope>NUCLEOTIDE SEQUENCE [LARGE SCALE GENOMIC DNA]</scope>
    <source>
        <strain evidence="1 2">CBA3638</strain>
    </source>
</reference>
<dbReference type="KEGG" id="anr:Ana3638_19720"/>
<keyword evidence="2" id="KW-1185">Reference proteome</keyword>
<dbReference type="RefSeq" id="WP_161839550.1">
    <property type="nucleotide sequence ID" value="NZ_CP048000.1"/>
</dbReference>